<dbReference type="RefSeq" id="WP_092447526.1">
    <property type="nucleotide sequence ID" value="NZ_LT629774.1"/>
</dbReference>
<dbReference type="STRING" id="1249933.SAMN04489797_3086"/>
<accession>A0A1H1X3C2</accession>
<dbReference type="Proteomes" id="UP000198963">
    <property type="component" value="Chromosome I"/>
</dbReference>
<reference evidence="1 2" key="1">
    <citation type="submission" date="2016-10" db="EMBL/GenBank/DDBJ databases">
        <authorList>
            <person name="Varghese N."/>
            <person name="Submissions S."/>
        </authorList>
    </citation>
    <scope>NUCLEOTIDE SEQUENCE [LARGE SCALE GENOMIC DNA]</scope>
    <source>
        <strain evidence="1 2">RHA_55</strain>
    </source>
</reference>
<keyword evidence="2" id="KW-1185">Reference proteome</keyword>
<evidence type="ECO:0008006" key="3">
    <source>
        <dbReference type="Google" id="ProtNLM"/>
    </source>
</evidence>
<evidence type="ECO:0000313" key="2">
    <source>
        <dbReference type="Proteomes" id="UP000198963"/>
    </source>
</evidence>
<dbReference type="Gene3D" id="2.180.10.10">
    <property type="entry name" value="RHS repeat-associated core"/>
    <property type="match status" value="1"/>
</dbReference>
<dbReference type="AlphaFoldDB" id="A0A1H1X3C2"/>
<proteinExistence type="predicted"/>
<name>A0A1H1X3C2_9FLAO</name>
<evidence type="ECO:0000313" key="1">
    <source>
        <dbReference type="EMBL" id="SDT03853.1"/>
    </source>
</evidence>
<sequence length="280" mass="32950">MKKTNTTDLEKLNLKGNVKSVNEFSQVLHVDDAPSIENVKTFNINGFLTNETIYYLGKERSTEEYTYLDGKLKTKVETLLTPNGYKTTYKYAYKENDITVEVFEDDELVESSIKKTDENNNIIYSKDSNLLFNTYCEKTYKYDKNDNLLLVTEDYYNEDGKNYSNTINYEYEDALLIKMQHSNSISNDNVGFTEQYYYNNLNKCTKIKVFKNNELDNKQTKVYNNGLLTEHHFYENEDEIKVIKYDYDQKENIIKQTINEISSVATITTIDTFEIAYYNE</sequence>
<organism evidence="1 2">
    <name type="scientific">Winogradskyella sediminis</name>
    <dbReference type="NCBI Taxonomy" id="1382466"/>
    <lineage>
        <taxon>Bacteria</taxon>
        <taxon>Pseudomonadati</taxon>
        <taxon>Bacteroidota</taxon>
        <taxon>Flavobacteriia</taxon>
        <taxon>Flavobacteriales</taxon>
        <taxon>Flavobacteriaceae</taxon>
        <taxon>Winogradskyella</taxon>
    </lineage>
</organism>
<gene>
    <name evidence="1" type="ORF">SAMN04489797_3086</name>
</gene>
<dbReference type="EMBL" id="LT629774">
    <property type="protein sequence ID" value="SDT03853.1"/>
    <property type="molecule type" value="Genomic_DNA"/>
</dbReference>
<protein>
    <recommendedName>
        <fullName evidence="3">YD repeat-containing protein</fullName>
    </recommendedName>
</protein>